<evidence type="ECO:0000313" key="2">
    <source>
        <dbReference type="EMBL" id="EHH02011.1"/>
    </source>
</evidence>
<name>G5SL06_9BACT</name>
<evidence type="ECO:0000313" key="3">
    <source>
        <dbReference type="Proteomes" id="UP000003598"/>
    </source>
</evidence>
<dbReference type="Proteomes" id="UP000003598">
    <property type="component" value="Unassembled WGS sequence"/>
</dbReference>
<dbReference type="Pfam" id="PF14058">
    <property type="entry name" value="PcfK"/>
    <property type="match status" value="1"/>
</dbReference>
<dbReference type="HOGENOM" id="CLU_153208_0_0_10"/>
<dbReference type="eggNOG" id="ENOG502ZAB1">
    <property type="taxonomic scope" value="Bacteria"/>
</dbReference>
<keyword evidence="3" id="KW-1185">Reference proteome</keyword>
<sequence>MTTDKNDSDMKGTDHFKRTIQMYLEQRAEEDTLFAKNYRNPAKNIDDCVTYILNYVQKSGCNGFTDGEIYGQAVHYYDENEIEVGKPIQCQVAVNHIVELTAEEKAEARQQAVRRYQDEELRKLQNRTKPTKAKTETQVQPSLFDFGL</sequence>
<accession>G5SL06</accession>
<comment type="caution">
    <text evidence="2">The sequence shown here is derived from an EMBL/GenBank/DDBJ whole genome shotgun (WGS) entry which is preliminary data.</text>
</comment>
<organism evidence="2 3">
    <name type="scientific">Paraprevotella clara YIT 11840</name>
    <dbReference type="NCBI Taxonomy" id="762968"/>
    <lineage>
        <taxon>Bacteria</taxon>
        <taxon>Pseudomonadati</taxon>
        <taxon>Bacteroidota</taxon>
        <taxon>Bacteroidia</taxon>
        <taxon>Bacteroidales</taxon>
        <taxon>Prevotellaceae</taxon>
        <taxon>Paraprevotella</taxon>
    </lineage>
</organism>
<gene>
    <name evidence="2" type="ORF">HMPREF9441_00023</name>
</gene>
<protein>
    <recommendedName>
        <fullName evidence="4">PcfK-like protein</fullName>
    </recommendedName>
</protein>
<dbReference type="EMBL" id="AFFY01000001">
    <property type="protein sequence ID" value="EHH02011.1"/>
    <property type="molecule type" value="Genomic_DNA"/>
</dbReference>
<dbReference type="AlphaFoldDB" id="G5SL06"/>
<evidence type="ECO:0008006" key="4">
    <source>
        <dbReference type="Google" id="ProtNLM"/>
    </source>
</evidence>
<dbReference type="InterPro" id="IPR025624">
    <property type="entry name" value="PcfK"/>
</dbReference>
<dbReference type="STRING" id="762968.HMPREF9441_00023"/>
<dbReference type="PATRIC" id="fig|762968.3.peg.22"/>
<feature type="region of interest" description="Disordered" evidence="1">
    <location>
        <begin position="122"/>
        <end position="148"/>
    </location>
</feature>
<proteinExistence type="predicted"/>
<evidence type="ECO:0000256" key="1">
    <source>
        <dbReference type="SAM" id="MobiDB-lite"/>
    </source>
</evidence>
<reference evidence="2 3" key="1">
    <citation type="submission" date="2011-03" db="EMBL/GenBank/DDBJ databases">
        <authorList>
            <person name="Weinstock G."/>
            <person name="Sodergren E."/>
            <person name="Clifton S."/>
            <person name="Fulton L."/>
            <person name="Fulton B."/>
            <person name="Courtney L."/>
            <person name="Fronick C."/>
            <person name="Harrison M."/>
            <person name="Strong C."/>
            <person name="Farmer C."/>
            <person name="Delahaunty K."/>
            <person name="Markovic C."/>
            <person name="Hall O."/>
            <person name="Minx P."/>
            <person name="Tomlinson C."/>
            <person name="Mitreva M."/>
            <person name="Hou S."/>
            <person name="Chen J."/>
            <person name="Wollam A."/>
            <person name="Pepin K.H."/>
            <person name="Johnson M."/>
            <person name="Bhonagiri V."/>
            <person name="Zhang X."/>
            <person name="Suruliraj S."/>
            <person name="Warren W."/>
            <person name="Chinwalla A."/>
            <person name="Mardis E.R."/>
            <person name="Wilson R.K."/>
        </authorList>
    </citation>
    <scope>NUCLEOTIDE SEQUENCE [LARGE SCALE GENOMIC DNA]</scope>
    <source>
        <strain evidence="2 3">YIT 11840</strain>
    </source>
</reference>